<feature type="domain" description="HTH cro/C1-type" evidence="1">
    <location>
        <begin position="12"/>
        <end position="84"/>
    </location>
</feature>
<dbReference type="Pfam" id="PF17765">
    <property type="entry name" value="MLTR_LBD"/>
    <property type="match status" value="1"/>
</dbReference>
<proteinExistence type="predicted"/>
<name>A0A7Z0EP27_9ACTN</name>
<dbReference type="Proteomes" id="UP000572051">
    <property type="component" value="Unassembled WGS sequence"/>
</dbReference>
<dbReference type="EMBL" id="JACCFS010000001">
    <property type="protein sequence ID" value="NYJ35624.1"/>
    <property type="molecule type" value="Genomic_DNA"/>
</dbReference>
<reference evidence="2 3" key="1">
    <citation type="submission" date="2020-07" db="EMBL/GenBank/DDBJ databases">
        <title>Sequencing the genomes of 1000 actinobacteria strains.</title>
        <authorList>
            <person name="Klenk H.-P."/>
        </authorList>
    </citation>
    <scope>NUCLEOTIDE SEQUENCE [LARGE SCALE GENOMIC DNA]</scope>
    <source>
        <strain evidence="2 3">DSM 44442</strain>
    </source>
</reference>
<dbReference type="RefSeq" id="WP_179824899.1">
    <property type="nucleotide sequence ID" value="NZ_JACCFS010000001.1"/>
</dbReference>
<accession>A0A7Z0EP27</accession>
<gene>
    <name evidence="2" type="ORF">HNR10_003505</name>
</gene>
<dbReference type="SMART" id="SM00530">
    <property type="entry name" value="HTH_XRE"/>
    <property type="match status" value="1"/>
</dbReference>
<comment type="caution">
    <text evidence="2">The sequence shown here is derived from an EMBL/GenBank/DDBJ whole genome shotgun (WGS) entry which is preliminary data.</text>
</comment>
<dbReference type="PANTHER" id="PTHR35010">
    <property type="entry name" value="BLL4672 PROTEIN-RELATED"/>
    <property type="match status" value="1"/>
</dbReference>
<dbReference type="Pfam" id="PF13560">
    <property type="entry name" value="HTH_31"/>
    <property type="match status" value="1"/>
</dbReference>
<organism evidence="2 3">
    <name type="scientific">Nocardiopsis aegyptia</name>
    <dbReference type="NCBI Taxonomy" id="220378"/>
    <lineage>
        <taxon>Bacteria</taxon>
        <taxon>Bacillati</taxon>
        <taxon>Actinomycetota</taxon>
        <taxon>Actinomycetes</taxon>
        <taxon>Streptosporangiales</taxon>
        <taxon>Nocardiopsidaceae</taxon>
        <taxon>Nocardiopsis</taxon>
    </lineage>
</organism>
<protein>
    <submittedName>
        <fullName evidence="2">Transcriptional regulator with XRE-family HTH domain</fullName>
    </submittedName>
</protein>
<dbReference type="Gene3D" id="3.30.450.180">
    <property type="match status" value="1"/>
</dbReference>
<keyword evidence="3" id="KW-1185">Reference proteome</keyword>
<evidence type="ECO:0000313" key="3">
    <source>
        <dbReference type="Proteomes" id="UP000572051"/>
    </source>
</evidence>
<evidence type="ECO:0000313" key="2">
    <source>
        <dbReference type="EMBL" id="NYJ35624.1"/>
    </source>
</evidence>
<dbReference type="GO" id="GO:0003677">
    <property type="term" value="F:DNA binding"/>
    <property type="evidence" value="ECO:0007669"/>
    <property type="project" value="InterPro"/>
</dbReference>
<dbReference type="PANTHER" id="PTHR35010:SF2">
    <property type="entry name" value="BLL4672 PROTEIN"/>
    <property type="match status" value="1"/>
</dbReference>
<dbReference type="InterPro" id="IPR010982">
    <property type="entry name" value="Lambda_DNA-bd_dom_sf"/>
</dbReference>
<dbReference type="InterPro" id="IPR001387">
    <property type="entry name" value="Cro/C1-type_HTH"/>
</dbReference>
<dbReference type="SUPFAM" id="SSF47413">
    <property type="entry name" value="lambda repressor-like DNA-binding domains"/>
    <property type="match status" value="1"/>
</dbReference>
<evidence type="ECO:0000259" key="1">
    <source>
        <dbReference type="SMART" id="SM00530"/>
    </source>
</evidence>
<dbReference type="Gene3D" id="1.10.260.40">
    <property type="entry name" value="lambda repressor-like DNA-binding domains"/>
    <property type="match status" value="1"/>
</dbReference>
<dbReference type="AlphaFoldDB" id="A0A7Z0EP27"/>
<dbReference type="InterPro" id="IPR041413">
    <property type="entry name" value="MLTR_LBD"/>
</dbReference>
<dbReference type="CDD" id="cd00093">
    <property type="entry name" value="HTH_XRE"/>
    <property type="match status" value="1"/>
</dbReference>
<sequence>MADQSRRELAAFLRSRRERVTPADVGLPALGRRRTPGLRREEVAQLAGVGVTWYTWLEQGRPINASDQVLNAVARALRLDPDEHAHLLSLAGSEATLDDTSHHAVTEDHLTVLEQLLPLPACIQTTRFDVLAYNRAYRHLISDIEQWPTRDRNCAVLNFLDPLWAERYEDHALVSASIVARLRASMAGHFDDPRWLGLVDRLRGGSALFQELWDRRDVRRSDTRVKGFHNPWVGLLRTRFTRLWLDRSRSVQLVTITPVDDLTRRRLADLAEAVAADAPVAARRPAATAGA</sequence>